<name>A0A0H5QJK2_9ZZZZ</name>
<sequence>MMFSTSTGSDVKTPQMSRFEREMHERDHKYQDELKTAEIAKKRKNPPDFTQVTGAGFDMFVKIAQEAPSAFPLFAFFAQHIDPSCGAVVCDQKFLANRFNVSVRSVQKWIKKLEDLGALIKISVGQTYAYALDPLLVWKGYNTSKDYAVFNTKTLTDRNGEINRKLRIMMSERGIQPVEEQGE</sequence>
<dbReference type="Pfam" id="PF13730">
    <property type="entry name" value="HTH_36"/>
    <property type="match status" value="1"/>
</dbReference>
<reference evidence="1" key="2">
    <citation type="submission" date="2015-07" db="EMBL/GenBank/DDBJ databases">
        <title>Plasmids, circular viruses and viroids from rat gut.</title>
        <authorList>
            <person name="Jorgensen T.J."/>
            <person name="Hansen M.A."/>
            <person name="Xu Z."/>
            <person name="Tabak M.A."/>
            <person name="Sorensen S.J."/>
            <person name="Hansen L.H."/>
        </authorList>
    </citation>
    <scope>NUCLEOTIDE SEQUENCE</scope>
    <source>
        <strain evidence="1">RGFK0863</strain>
    </source>
</reference>
<protein>
    <recommendedName>
        <fullName evidence="2">Plasmid replication protein RepL domain-containing protein</fullName>
    </recommendedName>
</protein>
<dbReference type="InterPro" id="IPR036390">
    <property type="entry name" value="WH_DNA-bd_sf"/>
</dbReference>
<dbReference type="SUPFAM" id="SSF46785">
    <property type="entry name" value="Winged helix' DNA-binding domain"/>
    <property type="match status" value="1"/>
</dbReference>
<accession>A0A0H5QJK2</accession>
<evidence type="ECO:0000313" key="1">
    <source>
        <dbReference type="EMBL" id="CRY96002.1"/>
    </source>
</evidence>
<organism evidence="1">
    <name type="scientific">uncultured prokaryote</name>
    <dbReference type="NCBI Taxonomy" id="198431"/>
    <lineage>
        <taxon>unclassified sequences</taxon>
        <taxon>environmental samples</taxon>
    </lineage>
</organism>
<dbReference type="EMBL" id="LN853467">
    <property type="protein sequence ID" value="CRY96002.1"/>
    <property type="molecule type" value="Genomic_DNA"/>
</dbReference>
<reference evidence="1" key="1">
    <citation type="submission" date="2015-06" db="EMBL/GenBank/DDBJ databases">
        <authorList>
            <person name="Joergensen T."/>
        </authorList>
    </citation>
    <scope>NUCLEOTIDE SEQUENCE</scope>
    <source>
        <strain evidence="1">RGFK0863</strain>
    </source>
</reference>
<dbReference type="AlphaFoldDB" id="A0A0H5QJK2"/>
<evidence type="ECO:0008006" key="2">
    <source>
        <dbReference type="Google" id="ProtNLM"/>
    </source>
</evidence>
<proteinExistence type="predicted"/>